<feature type="compositionally biased region" description="Polar residues" evidence="3">
    <location>
        <begin position="339"/>
        <end position="353"/>
    </location>
</feature>
<dbReference type="Pfam" id="PF10291">
    <property type="entry name" value="muHD"/>
    <property type="match status" value="1"/>
</dbReference>
<dbReference type="InterPro" id="IPR018808">
    <property type="entry name" value="Muniscin_C"/>
</dbReference>
<dbReference type="PANTHER" id="PTHR23065">
    <property type="entry name" value="PROLINE-SERINE-THREONINE PHOSPHATASE INTERACTING PROTEIN 1"/>
    <property type="match status" value="1"/>
</dbReference>
<dbReference type="Pfam" id="PF00611">
    <property type="entry name" value="FCH"/>
    <property type="match status" value="1"/>
</dbReference>
<feature type="region of interest" description="Disordered" evidence="3">
    <location>
        <begin position="548"/>
        <end position="575"/>
    </location>
</feature>
<proteinExistence type="predicted"/>
<dbReference type="PROSITE" id="PS51072">
    <property type="entry name" value="MHD"/>
    <property type="match status" value="1"/>
</dbReference>
<evidence type="ECO:0000313" key="5">
    <source>
        <dbReference type="EMBL" id="KAK8080225.1"/>
    </source>
</evidence>
<dbReference type="PANTHER" id="PTHR23065:SF54">
    <property type="entry name" value="SUPPRESSOR OF YEAST PROFILIN DELETION"/>
    <property type="match status" value="1"/>
</dbReference>
<organism evidence="5 6">
    <name type="scientific">Apiospora hydei</name>
    <dbReference type="NCBI Taxonomy" id="1337664"/>
    <lineage>
        <taxon>Eukaryota</taxon>
        <taxon>Fungi</taxon>
        <taxon>Dikarya</taxon>
        <taxon>Ascomycota</taxon>
        <taxon>Pezizomycotina</taxon>
        <taxon>Sordariomycetes</taxon>
        <taxon>Xylariomycetidae</taxon>
        <taxon>Amphisphaeriales</taxon>
        <taxon>Apiosporaceae</taxon>
        <taxon>Apiospora</taxon>
    </lineage>
</organism>
<feature type="region of interest" description="Disordered" evidence="3">
    <location>
        <begin position="137"/>
        <end position="166"/>
    </location>
</feature>
<dbReference type="SMART" id="SM00055">
    <property type="entry name" value="FCH"/>
    <property type="match status" value="1"/>
</dbReference>
<evidence type="ECO:0000256" key="3">
    <source>
        <dbReference type="SAM" id="MobiDB-lite"/>
    </source>
</evidence>
<evidence type="ECO:0000313" key="6">
    <source>
        <dbReference type="Proteomes" id="UP001433268"/>
    </source>
</evidence>
<feature type="compositionally biased region" description="Polar residues" evidence="3">
    <location>
        <begin position="548"/>
        <end position="569"/>
    </location>
</feature>
<evidence type="ECO:0000259" key="4">
    <source>
        <dbReference type="PROSITE" id="PS51072"/>
    </source>
</evidence>
<keyword evidence="6" id="KW-1185">Reference proteome</keyword>
<dbReference type="InterPro" id="IPR001060">
    <property type="entry name" value="FCH_dom"/>
</dbReference>
<feature type="region of interest" description="Disordered" evidence="3">
    <location>
        <begin position="238"/>
        <end position="408"/>
    </location>
</feature>
<feature type="region of interest" description="Disordered" evidence="3">
    <location>
        <begin position="819"/>
        <end position="847"/>
    </location>
</feature>
<dbReference type="EMBL" id="JAQQWN010000006">
    <property type="protein sequence ID" value="KAK8080225.1"/>
    <property type="molecule type" value="Genomic_DNA"/>
</dbReference>
<dbReference type="InterPro" id="IPR028565">
    <property type="entry name" value="MHD"/>
</dbReference>
<keyword evidence="2" id="KW-0175">Coiled coil</keyword>
<evidence type="ECO:0000256" key="2">
    <source>
        <dbReference type="SAM" id="Coils"/>
    </source>
</evidence>
<evidence type="ECO:0000256" key="1">
    <source>
        <dbReference type="ARBA" id="ARBA00022583"/>
    </source>
</evidence>
<keyword evidence="1" id="KW-0254">Endocytosis</keyword>
<feature type="compositionally biased region" description="Pro residues" evidence="3">
    <location>
        <begin position="258"/>
        <end position="275"/>
    </location>
</feature>
<name>A0ABR1WCN4_9PEZI</name>
<gene>
    <name evidence="5" type="ORF">PG997_008043</name>
</gene>
<feature type="compositionally biased region" description="Basic and acidic residues" evidence="3">
    <location>
        <begin position="357"/>
        <end position="367"/>
    </location>
</feature>
<dbReference type="InterPro" id="IPR027267">
    <property type="entry name" value="AH/BAR_dom_sf"/>
</dbReference>
<feature type="compositionally biased region" description="Basic and acidic residues" evidence="3">
    <location>
        <begin position="278"/>
        <end position="297"/>
    </location>
</feature>
<feature type="region of interest" description="Disordered" evidence="3">
    <location>
        <begin position="517"/>
        <end position="536"/>
    </location>
</feature>
<feature type="coiled-coil region" evidence="2">
    <location>
        <begin position="32"/>
        <end position="59"/>
    </location>
</feature>
<dbReference type="GeneID" id="92045418"/>
<dbReference type="InterPro" id="IPR049609">
    <property type="entry name" value="Syp1-like_MHD"/>
</dbReference>
<feature type="compositionally biased region" description="Polar residues" evidence="3">
    <location>
        <begin position="391"/>
        <end position="407"/>
    </location>
</feature>
<dbReference type="SUPFAM" id="SSF103657">
    <property type="entry name" value="BAR/IMD domain-like"/>
    <property type="match status" value="1"/>
</dbReference>
<dbReference type="CDD" id="cd07650">
    <property type="entry name" value="F-BAR_Syp1p_like"/>
    <property type="match status" value="1"/>
</dbReference>
<dbReference type="Gene3D" id="1.20.1270.60">
    <property type="entry name" value="Arfaptin homology (AH) domain/BAR domain"/>
    <property type="match status" value="1"/>
</dbReference>
<protein>
    <recommendedName>
        <fullName evidence="4">MHD domain-containing protein</fullName>
    </recommendedName>
</protein>
<dbReference type="RefSeq" id="XP_066667700.1">
    <property type="nucleotide sequence ID" value="XM_066812358.1"/>
</dbReference>
<feature type="domain" description="MHD" evidence="4">
    <location>
        <begin position="581"/>
        <end position="847"/>
    </location>
</feature>
<dbReference type="CDD" id="cd09264">
    <property type="entry name" value="AP_Syp1_MHD"/>
    <property type="match status" value="1"/>
</dbReference>
<dbReference type="Proteomes" id="UP001433268">
    <property type="component" value="Unassembled WGS sequence"/>
</dbReference>
<sequence>MDDSMRVEYPAMLDNLQPLQAVQALNDRVKRISKVNIEIADWLQERRKVEEQYVQAMRKLTQFRVPNAQSELGTFQTQWDKIMLSTEAIAMSHHLFAAKVEKDVEVPLRNFHAKKEMQNITTIQGNLQNMAKELDDAQKKSESVAKKAGKTSAAKMDQAASRLESATNQWESQAPFIFESLQALDETRLNQLRDVLTQYGTYEGEQAQQQQSEAESVLNSLLDFNTANEIQAFVAKTTAGRPKLEKRSTMSRQASTVGPPPSSSPAPPPIPPVPQTPEDNRSVHSGQKEDRGSENKLRSRIGTMLGRRRQSVHGGFGQLSPPKGAFSRTSKSAHGISPRASSSNLNESHNRLSSLIERPDLTEESAKAPETNGKASHEGANGVGGDATAERASSQLEPSHLNGTNANAAMDVNDVSPPPGPPPAQMEAMKDAEGFTIPPTRHDPISEAEKEAAGDESEPAFKLNIQKEPVAEEDPEEREAALSKFTNSLSALGMPARKTGTIRGRRDVRNTIYVPAPVSEGSSASNPFPPTPSLPLAFSKPATTSALVSEPSVTGTSDTQSIRSSNSLGNHAHFKHPDLHEPGLCSSFMETVSATFERGNIKSTKISGEIAFSYNPEGAANAPTHQTIRINNFPALESIGPNRIFVTNTAPDQPDHFTLDLSHLRPSQPTVGFSYRLHVEEANPPLDHAPLIVSQAWKPQGDKLGLLLQYKLNPAFKFASNETVTLHNVVIYATYEGRASGAQTKPAGTHLKDKHLVYWRLGDLALSASQDWQKLVARIVGEGGIEPQPGTVEARWEYITETTLTQDIADITVSRLEESKGKEVELNDDDPFADVGETTSTSDEQWHDVPAVRKLVSGKYESLSQ</sequence>
<reference evidence="5 6" key="1">
    <citation type="submission" date="2023-01" db="EMBL/GenBank/DDBJ databases">
        <title>Analysis of 21 Apiospora genomes using comparative genomics revels a genus with tremendous synthesis potential of carbohydrate active enzymes and secondary metabolites.</title>
        <authorList>
            <person name="Sorensen T."/>
        </authorList>
    </citation>
    <scope>NUCLEOTIDE SEQUENCE [LARGE SCALE GENOMIC DNA]</scope>
    <source>
        <strain evidence="5 6">CBS 114990</strain>
    </source>
</reference>
<comment type="caution">
    <text evidence="5">The sequence shown here is derived from an EMBL/GenBank/DDBJ whole genome shotgun (WGS) entry which is preliminary data.</text>
</comment>
<accession>A0ABR1WCN4</accession>